<sequence>MAAGAIDSLIVPVLVNIYHGLSLIIKASNPIGCMDFHFLVHCIHGWLAHYFGTHYPLPTEVRGLKMANVSSEARSIYFREYEARELIHNGARIQWHDIPNDTGDMLPAITLDNILHRWRICRRNTLSKLYLPDSSLEPCNVIPPSSQPKVPKNRGSDLGGKRICLVEAMAPTLEGEVNEHEDESDSNNCDCHWKRPLKRANISGDDLGGRGSSAVGVIDVPLLSPLNDHLEGLIELAVMNLL</sequence>
<gene>
    <name evidence="2" type="ORF">E5676_scaffold1737G001490</name>
    <name evidence="1" type="ORF">E6C27_scaffold673G00520</name>
</gene>
<organism evidence="2 4">
    <name type="scientific">Cucumis melo var. makuwa</name>
    <name type="common">Oriental melon</name>
    <dbReference type="NCBI Taxonomy" id="1194695"/>
    <lineage>
        <taxon>Eukaryota</taxon>
        <taxon>Viridiplantae</taxon>
        <taxon>Streptophyta</taxon>
        <taxon>Embryophyta</taxon>
        <taxon>Tracheophyta</taxon>
        <taxon>Spermatophyta</taxon>
        <taxon>Magnoliopsida</taxon>
        <taxon>eudicotyledons</taxon>
        <taxon>Gunneridae</taxon>
        <taxon>Pentapetalae</taxon>
        <taxon>rosids</taxon>
        <taxon>fabids</taxon>
        <taxon>Cucurbitales</taxon>
        <taxon>Cucurbitaceae</taxon>
        <taxon>Benincaseae</taxon>
        <taxon>Cucumis</taxon>
    </lineage>
</organism>
<comment type="caution">
    <text evidence="2">The sequence shown here is derived from an EMBL/GenBank/DDBJ whole genome shotgun (WGS) entry which is preliminary data.</text>
</comment>
<dbReference type="AlphaFoldDB" id="A0A5D3C9I9"/>
<name>A0A5D3C9I9_CUCMM</name>
<evidence type="ECO:0000313" key="1">
    <source>
        <dbReference type="EMBL" id="KAA0050592.1"/>
    </source>
</evidence>
<accession>A0A5D3C9I9</accession>
<evidence type="ECO:0000313" key="4">
    <source>
        <dbReference type="Proteomes" id="UP000321947"/>
    </source>
</evidence>
<dbReference type="EMBL" id="SSTE01011804">
    <property type="protein sequence ID" value="KAA0050592.1"/>
    <property type="molecule type" value="Genomic_DNA"/>
</dbReference>
<reference evidence="3 4" key="1">
    <citation type="submission" date="2019-08" db="EMBL/GenBank/DDBJ databases">
        <title>Draft genome sequences of two oriental melons (Cucumis melo L. var makuwa).</title>
        <authorList>
            <person name="Kwon S.-Y."/>
        </authorList>
    </citation>
    <scope>NUCLEOTIDE SEQUENCE [LARGE SCALE GENOMIC DNA]</scope>
    <source>
        <strain evidence="4">cv. Chang Bougi</strain>
        <strain evidence="3">cv. SW 3</strain>
        <tissue evidence="2">Leaf</tissue>
    </source>
</reference>
<evidence type="ECO:0000313" key="3">
    <source>
        <dbReference type="Proteomes" id="UP000321393"/>
    </source>
</evidence>
<evidence type="ECO:0000313" key="2">
    <source>
        <dbReference type="EMBL" id="TYK07848.1"/>
    </source>
</evidence>
<proteinExistence type="predicted"/>
<evidence type="ECO:0008006" key="5">
    <source>
        <dbReference type="Google" id="ProtNLM"/>
    </source>
</evidence>
<protein>
    <recommendedName>
        <fullName evidence="5">Aminotransferase-like plant mobile domain-containing protein</fullName>
    </recommendedName>
</protein>
<dbReference type="EMBL" id="SSTD01013081">
    <property type="protein sequence ID" value="TYK07848.1"/>
    <property type="molecule type" value="Genomic_DNA"/>
</dbReference>
<dbReference type="Proteomes" id="UP000321393">
    <property type="component" value="Unassembled WGS sequence"/>
</dbReference>
<dbReference type="Proteomes" id="UP000321947">
    <property type="component" value="Unassembled WGS sequence"/>
</dbReference>